<feature type="domain" description="Helicase C-terminal" evidence="7">
    <location>
        <begin position="535"/>
        <end position="707"/>
    </location>
</feature>
<keyword evidence="3" id="KW-0040">ANK repeat</keyword>
<feature type="domain" description="Helicase ATP-binding" evidence="6">
    <location>
        <begin position="174"/>
        <end position="340"/>
    </location>
</feature>
<evidence type="ECO:0000313" key="8">
    <source>
        <dbReference type="EMBL" id="KAK4018233.1"/>
    </source>
</evidence>
<evidence type="ECO:0000259" key="6">
    <source>
        <dbReference type="PROSITE" id="PS51192"/>
    </source>
</evidence>
<dbReference type="Pfam" id="PF21010">
    <property type="entry name" value="HA2_C"/>
    <property type="match status" value="1"/>
</dbReference>
<dbReference type="Pfam" id="PF07717">
    <property type="entry name" value="OB_NTP_bind"/>
    <property type="match status" value="1"/>
</dbReference>
<dbReference type="Gene3D" id="3.40.50.300">
    <property type="entry name" value="P-loop containing nucleotide triphosphate hydrolases"/>
    <property type="match status" value="2"/>
</dbReference>
<feature type="region of interest" description="Disordered" evidence="4">
    <location>
        <begin position="991"/>
        <end position="1017"/>
    </location>
</feature>
<dbReference type="Proteomes" id="UP001234178">
    <property type="component" value="Unassembled WGS sequence"/>
</dbReference>
<dbReference type="Pfam" id="PF00271">
    <property type="entry name" value="Helicase_C"/>
    <property type="match status" value="1"/>
</dbReference>
<evidence type="ECO:0000256" key="1">
    <source>
        <dbReference type="ARBA" id="ARBA00022741"/>
    </source>
</evidence>
<dbReference type="Gene3D" id="3.30.1370.50">
    <property type="entry name" value="R3H-like domain"/>
    <property type="match status" value="1"/>
</dbReference>
<dbReference type="SUPFAM" id="SSF48403">
    <property type="entry name" value="Ankyrin repeat"/>
    <property type="match status" value="1"/>
</dbReference>
<dbReference type="PROSITE" id="PS51061">
    <property type="entry name" value="R3H"/>
    <property type="match status" value="1"/>
</dbReference>
<dbReference type="Pfam" id="PF00270">
    <property type="entry name" value="DEAD"/>
    <property type="match status" value="1"/>
</dbReference>
<proteinExistence type="predicted"/>
<evidence type="ECO:0000313" key="9">
    <source>
        <dbReference type="Proteomes" id="UP001234178"/>
    </source>
</evidence>
<evidence type="ECO:0000259" key="5">
    <source>
        <dbReference type="PROSITE" id="PS51061"/>
    </source>
</evidence>
<keyword evidence="2" id="KW-0067">ATP-binding</keyword>
<evidence type="ECO:0000256" key="4">
    <source>
        <dbReference type="SAM" id="MobiDB-lite"/>
    </source>
</evidence>
<name>A0ABQ9ZZE6_9CRUS</name>
<feature type="domain" description="R3H" evidence="5">
    <location>
        <begin position="19"/>
        <end position="83"/>
    </location>
</feature>
<accession>A0ABQ9ZZE6</accession>
<dbReference type="PANTHER" id="PTHR18934:SF213">
    <property type="entry name" value="3'-5' RNA HELICASE YTHDC2"/>
    <property type="match status" value="1"/>
</dbReference>
<dbReference type="CDD" id="cd17917">
    <property type="entry name" value="DEXHc_RHA-like"/>
    <property type="match status" value="1"/>
</dbReference>
<dbReference type="SUPFAM" id="SSF52540">
    <property type="entry name" value="P-loop containing nucleoside triphosphate hydrolases"/>
    <property type="match status" value="2"/>
</dbReference>
<dbReference type="SUPFAM" id="SSF82708">
    <property type="entry name" value="R3H domain"/>
    <property type="match status" value="1"/>
</dbReference>
<feature type="compositionally biased region" description="Polar residues" evidence="4">
    <location>
        <begin position="1197"/>
        <end position="1211"/>
    </location>
</feature>
<reference evidence="8 9" key="1">
    <citation type="journal article" date="2023" name="Nucleic Acids Res.">
        <title>The hologenome of Daphnia magna reveals possible DNA methylation and microbiome-mediated evolution of the host genome.</title>
        <authorList>
            <person name="Chaturvedi A."/>
            <person name="Li X."/>
            <person name="Dhandapani V."/>
            <person name="Marshall H."/>
            <person name="Kissane S."/>
            <person name="Cuenca-Cambronero M."/>
            <person name="Asole G."/>
            <person name="Calvet F."/>
            <person name="Ruiz-Romero M."/>
            <person name="Marangio P."/>
            <person name="Guigo R."/>
            <person name="Rago D."/>
            <person name="Mirbahai L."/>
            <person name="Eastwood N."/>
            <person name="Colbourne J.K."/>
            <person name="Zhou J."/>
            <person name="Mallon E."/>
            <person name="Orsini L."/>
        </authorList>
    </citation>
    <scope>NUCLEOTIDE SEQUENCE [LARGE SCALE GENOMIC DNA]</scope>
    <source>
        <strain evidence="8">LRV0_1</strain>
    </source>
</reference>
<dbReference type="SMART" id="SM00847">
    <property type="entry name" value="HA2"/>
    <property type="match status" value="1"/>
</dbReference>
<dbReference type="PROSITE" id="PS51192">
    <property type="entry name" value="HELICASE_ATP_BIND_1"/>
    <property type="match status" value="1"/>
</dbReference>
<dbReference type="SMART" id="SM00487">
    <property type="entry name" value="DEXDc"/>
    <property type="match status" value="1"/>
</dbReference>
<evidence type="ECO:0000259" key="7">
    <source>
        <dbReference type="PROSITE" id="PS51194"/>
    </source>
</evidence>
<dbReference type="InterPro" id="IPR001650">
    <property type="entry name" value="Helicase_C-like"/>
</dbReference>
<feature type="compositionally biased region" description="Basic and acidic residues" evidence="4">
    <location>
        <begin position="1351"/>
        <end position="1361"/>
    </location>
</feature>
<keyword evidence="1" id="KW-0547">Nucleotide-binding</keyword>
<dbReference type="CDD" id="cd18791">
    <property type="entry name" value="SF2_C_RHA"/>
    <property type="match status" value="1"/>
</dbReference>
<feature type="compositionally biased region" description="Polar residues" evidence="4">
    <location>
        <begin position="1248"/>
        <end position="1276"/>
    </location>
</feature>
<keyword evidence="9" id="KW-1185">Reference proteome</keyword>
<dbReference type="InterPro" id="IPR001374">
    <property type="entry name" value="R3H_dom"/>
</dbReference>
<dbReference type="InterPro" id="IPR014001">
    <property type="entry name" value="Helicase_ATP-bd"/>
</dbReference>
<evidence type="ECO:0000256" key="3">
    <source>
        <dbReference type="PROSITE-ProRule" id="PRU00023"/>
    </source>
</evidence>
<dbReference type="EMBL" id="JAOYFB010000036">
    <property type="protein sequence ID" value="KAK4018233.1"/>
    <property type="molecule type" value="Genomic_DNA"/>
</dbReference>
<dbReference type="PANTHER" id="PTHR18934">
    <property type="entry name" value="ATP-DEPENDENT RNA HELICASE"/>
    <property type="match status" value="1"/>
</dbReference>
<dbReference type="InterPro" id="IPR011709">
    <property type="entry name" value="DEAD-box_helicase_OB_fold"/>
</dbReference>
<dbReference type="Pfam" id="PF01424">
    <property type="entry name" value="R3H"/>
    <property type="match status" value="1"/>
</dbReference>
<feature type="repeat" description="ANK" evidence="3">
    <location>
        <begin position="452"/>
        <end position="478"/>
    </location>
</feature>
<sequence length="1414" mass="159600">MAFARNKNGRGNSKHHIYESVKKGLDTLLKSFRDDDSSTEYTFSSTLSTEERAYIHACAPTMGMISRSQGKGSERKLTVKKIAIFAKNQISKLNIHPNTVARATQLLQEFPLTAEELLDVLPLENQAARRTTDKQTHADCIKYHMPIIPQPLKASALIAERKSLPTWSHREEILNMISKNKVVMITGDTGSGKTTQVPQYLLELFSERNEPVRIICTQPRRIAAISVAERVANERGEQLGGTVGYQIRLESRMSSKTALMFCTTGILLRTLMYQEGNLERVTHLIIDEVHERDRFVDFLLGVLKSRLPRLPNLRLILMSAALDISVFSNYFSSCPVMHVQGKCFPVTEYFLEDVLELTDHLGHSSPLEIGVWEESEIKSTETKTVGISREGQAPRTSKLEKNNPCVLDSGARLTFDCWIQEAFIIENADAMEKLCKAVMRTHLPVNYRHSQTRLSPLMVAAARGRLDLVNSFLQFGADPAQTAGQWTAAKLARSMHHHTVADFLEKYQSEKAESLLRIYKDRHDEEAVNVDLVLDVLHLIEQQSSEGAVLIFLPGYEEIMNIRERIMYNDSRFAASGKFEVYTLHSSMQSGDQRRVFFRPPSGKRKIVLSTNLAETSITIDDIVFVIDTGKVKVKSFDAVTGVSALKAEWVPQASAIQRKGRAGRCREGICYHLYSRQRYELFEKYQIPEIFRVPLEELCLQSKNLAPTGFSIAEFIGQVPEAPKLHVIQRAVKMLQWMDALDPWENVTDLGRLLLELPVEPRAGKMLLTATVLHCLDPVLTIVCCLSHRDPFLLPADPNEKKVAAARKLELAAGTLSDHMAMLRAFNLWLGARGFPRKERDFCHRYFLSSATMEIIHQLRIQILDQLRKSGFVRSLQELNRNASSWVAIKACILSGLYPQVARACGSGKLTTRREPSVRLHMTSALLGENGNASQKKAISQLPSKWMVYEEISRYGGLVASLRCVTLVNTVALAIFGGHCRLSSESLKDPVLSSESENGDDDDDDWTTDDASEESEDIDDALLKELSEGLHDLELAEKFSHSPLPDERNFKQKKKNISKAKSEFHLDEWICLKMETNAAHHLFAIRQKWQALFARRMRDPIGAELEGDKQVLDALLSILSKEEEASGLPPSPEFLGIAEMRRLHKSDDFGIYRQPNSRPNNINPVLESKNNYMPNPRLHSMPNSWRSNQRSTIVSDDNFDQNSRPNSARNANGPYHMNRIDPFPKGFKGKDLGNLRYKTGNADMNFMTRSSVPQSGGNLANQERGQWSRNGTNRATHIHDNGASASNKEWRNEVDVGNKNGFSSKAKPKNQFSAGYGNANQTPNFPRDRLPPRLERRAGKIPSESQTNKHQPDQSKRIVPKENAQGYFQRQAKERGTDVLIQEPNANIQLSKRNRKRPQKRKETNVALPPIPF</sequence>
<feature type="compositionally biased region" description="Polar residues" evidence="4">
    <location>
        <begin position="1311"/>
        <end position="1325"/>
    </location>
</feature>
<dbReference type="InterPro" id="IPR036867">
    <property type="entry name" value="R3H_dom_sf"/>
</dbReference>
<dbReference type="InterPro" id="IPR036770">
    <property type="entry name" value="Ankyrin_rpt-contain_sf"/>
</dbReference>
<feature type="region of interest" description="Disordered" evidence="4">
    <location>
        <begin position="1387"/>
        <end position="1414"/>
    </location>
</feature>
<dbReference type="PROSITE" id="PS50088">
    <property type="entry name" value="ANK_REPEAT"/>
    <property type="match status" value="1"/>
</dbReference>
<feature type="compositionally biased region" description="Basic and acidic residues" evidence="4">
    <location>
        <begin position="1327"/>
        <end position="1339"/>
    </location>
</feature>
<dbReference type="InterPro" id="IPR048333">
    <property type="entry name" value="HA2_WH"/>
</dbReference>
<protein>
    <recommendedName>
        <fullName evidence="10">ATP-dependent RNA helicase YTHDC2</fullName>
    </recommendedName>
</protein>
<dbReference type="Pfam" id="PF04408">
    <property type="entry name" value="WHD_HA2"/>
    <property type="match status" value="1"/>
</dbReference>
<dbReference type="Gene3D" id="1.25.40.20">
    <property type="entry name" value="Ankyrin repeat-containing domain"/>
    <property type="match status" value="1"/>
</dbReference>
<gene>
    <name evidence="8" type="ORF">OUZ56_000300</name>
</gene>
<dbReference type="InterPro" id="IPR027417">
    <property type="entry name" value="P-loop_NTPase"/>
</dbReference>
<feature type="region of interest" description="Disordered" evidence="4">
    <location>
        <begin position="1248"/>
        <end position="1362"/>
    </location>
</feature>
<evidence type="ECO:0008006" key="10">
    <source>
        <dbReference type="Google" id="ProtNLM"/>
    </source>
</evidence>
<dbReference type="PROSITE" id="PS50297">
    <property type="entry name" value="ANK_REP_REGION"/>
    <property type="match status" value="1"/>
</dbReference>
<dbReference type="InterPro" id="IPR007502">
    <property type="entry name" value="Helicase-assoc_dom"/>
</dbReference>
<dbReference type="PROSITE" id="PS51194">
    <property type="entry name" value="HELICASE_CTER"/>
    <property type="match status" value="1"/>
</dbReference>
<dbReference type="SMART" id="SM00490">
    <property type="entry name" value="HELICc"/>
    <property type="match status" value="1"/>
</dbReference>
<evidence type="ECO:0000256" key="2">
    <source>
        <dbReference type="ARBA" id="ARBA00022840"/>
    </source>
</evidence>
<feature type="region of interest" description="Disordered" evidence="4">
    <location>
        <begin position="1197"/>
        <end position="1225"/>
    </location>
</feature>
<comment type="caution">
    <text evidence="8">The sequence shown here is derived from an EMBL/GenBank/DDBJ whole genome shotgun (WGS) entry which is preliminary data.</text>
</comment>
<organism evidence="8 9">
    <name type="scientific">Daphnia magna</name>
    <dbReference type="NCBI Taxonomy" id="35525"/>
    <lineage>
        <taxon>Eukaryota</taxon>
        <taxon>Metazoa</taxon>
        <taxon>Ecdysozoa</taxon>
        <taxon>Arthropoda</taxon>
        <taxon>Crustacea</taxon>
        <taxon>Branchiopoda</taxon>
        <taxon>Diplostraca</taxon>
        <taxon>Cladocera</taxon>
        <taxon>Anomopoda</taxon>
        <taxon>Daphniidae</taxon>
        <taxon>Daphnia</taxon>
    </lineage>
</organism>
<dbReference type="InterPro" id="IPR011545">
    <property type="entry name" value="DEAD/DEAH_box_helicase_dom"/>
</dbReference>
<feature type="compositionally biased region" description="Acidic residues" evidence="4">
    <location>
        <begin position="998"/>
        <end position="1017"/>
    </location>
</feature>
<dbReference type="Gene3D" id="1.20.120.1080">
    <property type="match status" value="1"/>
</dbReference>
<dbReference type="InterPro" id="IPR002110">
    <property type="entry name" value="Ankyrin_rpt"/>
</dbReference>